<sequence length="238" mass="25782">SEALIVGLDVTGSMGEVVEGLHKNLPALMRTLHAIRGLQDMQILFMAVGDARHDQVPFQISQFESDNRIDDCLAATVIEGGGGSFGQESYEIALYAAARLTSIDCFEKRKKKGYLFLIGDELPYAYVSSSAIARIFGHRAGQDIPFEEILTEAQEKYEVFFIIPVGSSGAGRPDIREFWQKALGTQHVITLSKPELLASTIAGAVRTNVVISAIGGTTTPSVVDDNDDEDDDTDLNGL</sequence>
<evidence type="ECO:0000313" key="1">
    <source>
        <dbReference type="EMBL" id="PWU24119.1"/>
    </source>
</evidence>
<evidence type="ECO:0008006" key="3">
    <source>
        <dbReference type="Google" id="ProtNLM"/>
    </source>
</evidence>
<protein>
    <recommendedName>
        <fullName evidence="3">VWFA domain-containing protein</fullName>
    </recommendedName>
</protein>
<feature type="non-terminal residue" evidence="1">
    <location>
        <position position="1"/>
    </location>
</feature>
<proteinExistence type="predicted"/>
<comment type="caution">
    <text evidence="1">The sequence shown here is derived from an EMBL/GenBank/DDBJ whole genome shotgun (WGS) entry which is preliminary data.</text>
</comment>
<accession>A0A317JQG9</accession>
<name>A0A317JQG9_9BACT</name>
<dbReference type="Proteomes" id="UP000246104">
    <property type="component" value="Unassembled WGS sequence"/>
</dbReference>
<dbReference type="AlphaFoldDB" id="A0A317JQG9"/>
<organism evidence="1 2">
    <name type="scientific">Candidatus Cerribacteria bacterium 'Amazon FNV 2010 28 9'</name>
    <dbReference type="NCBI Taxonomy" id="2081795"/>
    <lineage>
        <taxon>Bacteria</taxon>
        <taxon>Candidatus Cerribacteria</taxon>
    </lineage>
</organism>
<gene>
    <name evidence="1" type="ORF">C5B42_00585</name>
</gene>
<reference evidence="1 2" key="1">
    <citation type="submission" date="2018-02" db="EMBL/GenBank/DDBJ databases">
        <title>Genomic Reconstructions from Amazon Rainforest and Pasture Soil Reveal Novel Insights into the Physiology of Candidate Phyla in Tropical Sites.</title>
        <authorList>
            <person name="Kroeger M.E."/>
            <person name="Delmont T."/>
            <person name="Eren A.M."/>
            <person name="Guo J."/>
            <person name="Meyer K.M."/>
            <person name="Khan K."/>
            <person name="Rodrigues J.L.M."/>
            <person name="Bohannan B.J.M."/>
            <person name="Tringe S."/>
            <person name="Borges C.D."/>
            <person name="Tiedje J."/>
            <person name="Tsai S.M."/>
            <person name="Nusslein K."/>
        </authorList>
    </citation>
    <scope>NUCLEOTIDE SEQUENCE [LARGE SCALE GENOMIC DNA]</scope>
    <source>
        <strain evidence="1">Amazon FNV 2010 28 9</strain>
    </source>
</reference>
<dbReference type="EMBL" id="PSRQ01000011">
    <property type="protein sequence ID" value="PWU24119.1"/>
    <property type="molecule type" value="Genomic_DNA"/>
</dbReference>
<evidence type="ECO:0000313" key="2">
    <source>
        <dbReference type="Proteomes" id="UP000246104"/>
    </source>
</evidence>